<dbReference type="Proteomes" id="UP001426770">
    <property type="component" value="Unassembled WGS sequence"/>
</dbReference>
<organism evidence="2 3">
    <name type="scientific">Demequina sediminis</name>
    <dbReference type="NCBI Taxonomy" id="1930058"/>
    <lineage>
        <taxon>Bacteria</taxon>
        <taxon>Bacillati</taxon>
        <taxon>Actinomycetota</taxon>
        <taxon>Actinomycetes</taxon>
        <taxon>Micrococcales</taxon>
        <taxon>Demequinaceae</taxon>
        <taxon>Demequina</taxon>
    </lineage>
</organism>
<gene>
    <name evidence="2" type="ORF">Lsed01_00952</name>
</gene>
<sequence>MSEHAPAVPPEPDEPEPDTPPADPAALSDPTDQTAAEVRVLDEPPHPVNWNLLTAKQAVIEWRELNAWVDWLRHAYGLPASVVPPFWYRHTELVWELSALHLHWLCSYDPEQDGSAAIGWHHDFAEARLRLRDWVAASGTRVDRDRPTRQAVWPGDDAPEPVEERLIADRDADFVAFVNADLARRRDAEEKFYASLHARAADGDARGSDEWVHGDGAFL</sequence>
<reference evidence="2 3" key="1">
    <citation type="submission" date="2024-02" db="EMBL/GenBank/DDBJ databases">
        <title>Lysinimicrobium sediminis NBRC 112286.</title>
        <authorList>
            <person name="Ichikawa N."/>
            <person name="Katano-Makiyama Y."/>
            <person name="Hidaka K."/>
        </authorList>
    </citation>
    <scope>NUCLEOTIDE SEQUENCE [LARGE SCALE GENOMIC DNA]</scope>
    <source>
        <strain evidence="2 3">NBRC 112286</strain>
    </source>
</reference>
<name>A0ABP9WH28_9MICO</name>
<dbReference type="EMBL" id="BAABRR010000004">
    <property type="protein sequence ID" value="GAA5518523.1"/>
    <property type="molecule type" value="Genomic_DNA"/>
</dbReference>
<evidence type="ECO:0000256" key="1">
    <source>
        <dbReference type="SAM" id="MobiDB-lite"/>
    </source>
</evidence>
<evidence type="ECO:0000313" key="2">
    <source>
        <dbReference type="EMBL" id="GAA5518523.1"/>
    </source>
</evidence>
<proteinExistence type="predicted"/>
<evidence type="ECO:0008006" key="4">
    <source>
        <dbReference type="Google" id="ProtNLM"/>
    </source>
</evidence>
<dbReference type="RefSeq" id="WP_286214478.1">
    <property type="nucleotide sequence ID" value="NZ_AP027736.1"/>
</dbReference>
<keyword evidence="3" id="KW-1185">Reference proteome</keyword>
<protein>
    <recommendedName>
        <fullName evidence="4">DUF4913 domain-containing protein</fullName>
    </recommendedName>
</protein>
<feature type="region of interest" description="Disordered" evidence="1">
    <location>
        <begin position="1"/>
        <end position="34"/>
    </location>
</feature>
<accession>A0ABP9WH28</accession>
<evidence type="ECO:0000313" key="3">
    <source>
        <dbReference type="Proteomes" id="UP001426770"/>
    </source>
</evidence>
<comment type="caution">
    <text evidence="2">The sequence shown here is derived from an EMBL/GenBank/DDBJ whole genome shotgun (WGS) entry which is preliminary data.</text>
</comment>